<keyword evidence="5" id="KW-0560">Oxidoreductase</keyword>
<dbReference type="Gene3D" id="3.50.50.60">
    <property type="entry name" value="FAD/NAD(P)-binding domain"/>
    <property type="match status" value="1"/>
</dbReference>
<keyword evidence="5" id="KW-0503">Monooxygenase</keyword>
<accession>A0ABV2XRX4</accession>
<dbReference type="PANTHER" id="PTHR43004:SF19">
    <property type="entry name" value="BINDING MONOOXYGENASE, PUTATIVE (JCVI)-RELATED"/>
    <property type="match status" value="1"/>
</dbReference>
<reference evidence="5 6" key="1">
    <citation type="submission" date="2024-06" db="EMBL/GenBank/DDBJ databases">
        <title>The Natural Products Discovery Center: Release of the First 8490 Sequenced Strains for Exploring Actinobacteria Biosynthetic Diversity.</title>
        <authorList>
            <person name="Kalkreuter E."/>
            <person name="Kautsar S.A."/>
            <person name="Yang D."/>
            <person name="Bader C.D."/>
            <person name="Teijaro C.N."/>
            <person name="Fluegel L."/>
            <person name="Davis C.M."/>
            <person name="Simpson J.R."/>
            <person name="Lauterbach L."/>
            <person name="Steele A.D."/>
            <person name="Gui C."/>
            <person name="Meng S."/>
            <person name="Li G."/>
            <person name="Viehrig K."/>
            <person name="Ye F."/>
            <person name="Su P."/>
            <person name="Kiefer A.F."/>
            <person name="Nichols A."/>
            <person name="Cepeda A.J."/>
            <person name="Yan W."/>
            <person name="Fan B."/>
            <person name="Jiang Y."/>
            <person name="Adhikari A."/>
            <person name="Zheng C.-J."/>
            <person name="Schuster L."/>
            <person name="Cowan T.M."/>
            <person name="Smanski M.J."/>
            <person name="Chevrette M.G."/>
            <person name="De Carvalho L.P.S."/>
            <person name="Shen B."/>
        </authorList>
    </citation>
    <scope>NUCLEOTIDE SEQUENCE [LARGE SCALE GENOMIC DNA]</scope>
    <source>
        <strain evidence="5 6">NPDC019583</strain>
    </source>
</reference>
<evidence type="ECO:0000313" key="6">
    <source>
        <dbReference type="Proteomes" id="UP001550603"/>
    </source>
</evidence>
<dbReference type="InterPro" id="IPR036188">
    <property type="entry name" value="FAD/NAD-bd_sf"/>
</dbReference>
<dbReference type="PRINTS" id="PR00420">
    <property type="entry name" value="RNGMNOXGNASE"/>
</dbReference>
<dbReference type="Pfam" id="PF01494">
    <property type="entry name" value="FAD_binding_3"/>
    <property type="match status" value="1"/>
</dbReference>
<comment type="caution">
    <text evidence="5">The sequence shown here is derived from an EMBL/GenBank/DDBJ whole genome shotgun (WGS) entry which is preliminary data.</text>
</comment>
<organism evidence="5 6">
    <name type="scientific">Streptomyces olindensis</name>
    <dbReference type="NCBI Taxonomy" id="358823"/>
    <lineage>
        <taxon>Bacteria</taxon>
        <taxon>Bacillati</taxon>
        <taxon>Actinomycetota</taxon>
        <taxon>Actinomycetes</taxon>
        <taxon>Kitasatosporales</taxon>
        <taxon>Streptomycetaceae</taxon>
        <taxon>Streptomyces</taxon>
    </lineage>
</organism>
<dbReference type="PANTHER" id="PTHR43004">
    <property type="entry name" value="TRK SYSTEM POTASSIUM UPTAKE PROTEIN"/>
    <property type="match status" value="1"/>
</dbReference>
<protein>
    <submittedName>
        <fullName evidence="5">FAD-dependent monooxygenase</fullName>
    </submittedName>
</protein>
<evidence type="ECO:0000313" key="5">
    <source>
        <dbReference type="EMBL" id="MEU2266766.1"/>
    </source>
</evidence>
<evidence type="ECO:0000256" key="2">
    <source>
        <dbReference type="ARBA" id="ARBA00022630"/>
    </source>
</evidence>
<dbReference type="Gene3D" id="3.30.9.10">
    <property type="entry name" value="D-Amino Acid Oxidase, subunit A, domain 2"/>
    <property type="match status" value="1"/>
</dbReference>
<dbReference type="Proteomes" id="UP001550603">
    <property type="component" value="Unassembled WGS sequence"/>
</dbReference>
<evidence type="ECO:0000259" key="4">
    <source>
        <dbReference type="Pfam" id="PF01494"/>
    </source>
</evidence>
<evidence type="ECO:0000256" key="1">
    <source>
        <dbReference type="ARBA" id="ARBA00001974"/>
    </source>
</evidence>
<keyword evidence="3" id="KW-0274">FAD</keyword>
<dbReference type="GO" id="GO:0004497">
    <property type="term" value="F:monooxygenase activity"/>
    <property type="evidence" value="ECO:0007669"/>
    <property type="project" value="UniProtKB-KW"/>
</dbReference>
<evidence type="ECO:0000256" key="3">
    <source>
        <dbReference type="ARBA" id="ARBA00022827"/>
    </source>
</evidence>
<dbReference type="RefSeq" id="WP_359787389.1">
    <property type="nucleotide sequence ID" value="NZ_JBEYBN010000010.1"/>
</dbReference>
<dbReference type="InterPro" id="IPR050641">
    <property type="entry name" value="RIFMO-like"/>
</dbReference>
<dbReference type="SUPFAM" id="SSF51905">
    <property type="entry name" value="FAD/NAD(P)-binding domain"/>
    <property type="match status" value="1"/>
</dbReference>
<name>A0ABV2XRX4_9ACTN</name>
<dbReference type="InterPro" id="IPR002938">
    <property type="entry name" value="FAD-bd"/>
</dbReference>
<keyword evidence="2" id="KW-0285">Flavoprotein</keyword>
<feature type="domain" description="FAD-binding" evidence="4">
    <location>
        <begin position="11"/>
        <end position="63"/>
    </location>
</feature>
<proteinExistence type="predicted"/>
<sequence length="74" mass="8050">MRFEFLSGVFPWTNRIGVRERFRDGRVFLVGDAAHNMPTTGGFGMNTGVLDAVDSWKLAAVLSWMGAPGPAGHL</sequence>
<keyword evidence="6" id="KW-1185">Reference proteome</keyword>
<dbReference type="EMBL" id="JBEYBN010000010">
    <property type="protein sequence ID" value="MEU2266766.1"/>
    <property type="molecule type" value="Genomic_DNA"/>
</dbReference>
<gene>
    <name evidence="5" type="ORF">ABZ568_10130</name>
</gene>
<comment type="cofactor">
    <cofactor evidence="1">
        <name>FAD</name>
        <dbReference type="ChEBI" id="CHEBI:57692"/>
    </cofactor>
</comment>